<organism evidence="1 2">
    <name type="scientific">Hydrogenophaga defluvii</name>
    <dbReference type="NCBI Taxonomy" id="249410"/>
    <lineage>
        <taxon>Bacteria</taxon>
        <taxon>Pseudomonadati</taxon>
        <taxon>Pseudomonadota</taxon>
        <taxon>Betaproteobacteria</taxon>
        <taxon>Burkholderiales</taxon>
        <taxon>Comamonadaceae</taxon>
        <taxon>Hydrogenophaga</taxon>
    </lineage>
</organism>
<accession>A0ABW2SA11</accession>
<proteinExistence type="predicted"/>
<dbReference type="Proteomes" id="UP001596457">
    <property type="component" value="Unassembled WGS sequence"/>
</dbReference>
<gene>
    <name evidence="1" type="ORF">ACFQU0_05090</name>
</gene>
<reference evidence="2" key="1">
    <citation type="journal article" date="2019" name="Int. J. Syst. Evol. Microbiol.">
        <title>The Global Catalogue of Microorganisms (GCM) 10K type strain sequencing project: providing services to taxonomists for standard genome sequencing and annotation.</title>
        <authorList>
            <consortium name="The Broad Institute Genomics Platform"/>
            <consortium name="The Broad Institute Genome Sequencing Center for Infectious Disease"/>
            <person name="Wu L."/>
            <person name="Ma J."/>
        </authorList>
    </citation>
    <scope>NUCLEOTIDE SEQUENCE [LARGE SCALE GENOMIC DNA]</scope>
    <source>
        <strain evidence="2">CCUG 53903</strain>
    </source>
</reference>
<protein>
    <recommendedName>
        <fullName evidence="3">Tail protein</fullName>
    </recommendedName>
</protein>
<evidence type="ECO:0008006" key="3">
    <source>
        <dbReference type="Google" id="ProtNLM"/>
    </source>
</evidence>
<keyword evidence="2" id="KW-1185">Reference proteome</keyword>
<evidence type="ECO:0000313" key="1">
    <source>
        <dbReference type="EMBL" id="MFC7459802.1"/>
    </source>
</evidence>
<evidence type="ECO:0000313" key="2">
    <source>
        <dbReference type="Proteomes" id="UP001596457"/>
    </source>
</evidence>
<dbReference type="EMBL" id="JBHTBZ010000012">
    <property type="protein sequence ID" value="MFC7459802.1"/>
    <property type="molecule type" value="Genomic_DNA"/>
</dbReference>
<name>A0ABW2SA11_9BURK</name>
<dbReference type="RefSeq" id="WP_382199046.1">
    <property type="nucleotide sequence ID" value="NZ_JBHTBZ010000012.1"/>
</dbReference>
<comment type="caution">
    <text evidence="1">The sequence shown here is derived from an EMBL/GenBank/DDBJ whole genome shotgun (WGS) entry which is preliminary data.</text>
</comment>
<sequence length="553" mass="59408">MPAQSGASILLSYGPQGAQQSGDAVLLLYQAPVVSRRLSATTRAPWGASAPVSMTIRARHDPVTVLDKETAAPWGTGQAMDTEHAAPWGRITERDTEARAPWGRFDRVLQPESELPWGVAAKRDREADAPWGAYGARLQPITLAPWVRSAKRDDERCAPWGGPMRALGLGVVAAFSASRPADRETLVPWSVYSRRLDPGWGIPTPPNPIPEPGETIIIPVRGVYIVQNEVLLTRVAGGATIPATRMNLALDVDSWTWSFSASVPGQYLSLLEPSGGAAVELEAIINGQQFRVLAERLARDRVFGNSSIAVSGRGKAALLDSPYAPLMTFANDEARTMAQLADEALVFNGVPLGWTVNWGLTDWSVPGGVWNHQGSHMGALARLAESAGAYIRPDPLLQELNVLHRYPTMPDTWASATPDIELPAALTTREGIEWQDRADYDAVYVSGQQAGVLGFVKKAGSAGTTFAQMITDPLITHADAARQRGRAILGNTGRKAVVTLSLPVLEETGVIEPGKMVRYVDGATTRVGLVRSTNVDVTHPKVVQTIGVETHVS</sequence>